<feature type="domain" description="PPIase cyclophilin-type" evidence="5">
    <location>
        <begin position="44"/>
        <end position="282"/>
    </location>
</feature>
<dbReference type="GO" id="GO:0016853">
    <property type="term" value="F:isomerase activity"/>
    <property type="evidence" value="ECO:0007669"/>
    <property type="project" value="UniProtKB-KW"/>
</dbReference>
<evidence type="ECO:0000256" key="1">
    <source>
        <dbReference type="ARBA" id="ARBA00023110"/>
    </source>
</evidence>
<name>A0ABY6MF05_9BACT</name>
<evidence type="ECO:0000313" key="7">
    <source>
        <dbReference type="Proteomes" id="UP001163156"/>
    </source>
</evidence>
<dbReference type="Pfam" id="PF00160">
    <property type="entry name" value="Pro_isomerase"/>
    <property type="match status" value="2"/>
</dbReference>
<dbReference type="PANTHER" id="PTHR45625">
    <property type="entry name" value="PEPTIDYL-PROLYL CIS-TRANS ISOMERASE-RELATED"/>
    <property type="match status" value="1"/>
</dbReference>
<keyword evidence="3" id="KW-0732">Signal</keyword>
<dbReference type="CDD" id="cd00317">
    <property type="entry name" value="cyclophilin"/>
    <property type="match status" value="1"/>
</dbReference>
<evidence type="ECO:0000256" key="3">
    <source>
        <dbReference type="RuleBase" id="RU363019"/>
    </source>
</evidence>
<dbReference type="Proteomes" id="UP001163156">
    <property type="component" value="Chromosome"/>
</dbReference>
<dbReference type="PROSITE" id="PS50072">
    <property type="entry name" value="CSA_PPIASE_2"/>
    <property type="match status" value="1"/>
</dbReference>
<dbReference type="RefSeq" id="WP_264808832.1">
    <property type="nucleotide sequence ID" value="NZ_CP110226.1"/>
</dbReference>
<evidence type="ECO:0000256" key="4">
    <source>
        <dbReference type="SAM" id="Coils"/>
    </source>
</evidence>
<sequence length="288" mass="32548">MSLLRRLCYAVFFMAIFSACQSSSITKLRKSDFEKDIELVTSKGSIVLRLYDDTPLSRNNFLTLVKNGLYDSIQFHRVIESFMIQAGEPLNEEALDSNKKSHGIPEVIPAEITSTHFHKRGALGAARMGDDVNPSRNASSIQFYIVQGKKFTDGSLDQAEERVNKQIAYNQVINDPANKALFEQLQESQNSRTTSSQQTYTDLKKNLERLTEERLKTMEHFTYSAAQRETYKTEGGAAHLDQNYTVFGEVISGMEIVDQIATVPTNSRDKPLDDILILSTHLIKRQNP</sequence>
<comment type="function">
    <text evidence="3">PPIases accelerate the folding of proteins. It catalyzes the cis-trans isomerization of proline imidic peptide bonds in oligopeptides.</text>
</comment>
<reference evidence="6" key="1">
    <citation type="submission" date="2022-10" db="EMBL/GenBank/DDBJ databases">
        <title>Algoriphagus sp. a novel bacteria isolate from halophytes salicornia europaea.</title>
        <authorList>
            <person name="Peng Y."/>
            <person name="Jiang L."/>
            <person name="Lee J."/>
        </authorList>
    </citation>
    <scope>NUCLEOTIDE SEQUENCE</scope>
    <source>
        <strain evidence="6">TR-M5</strain>
    </source>
</reference>
<feature type="chain" id="PRO_5044955178" description="Peptidyl-prolyl cis-trans isomerase" evidence="3">
    <location>
        <begin position="23"/>
        <end position="288"/>
    </location>
</feature>
<evidence type="ECO:0000259" key="5">
    <source>
        <dbReference type="PROSITE" id="PS50072"/>
    </source>
</evidence>
<dbReference type="InterPro" id="IPR044666">
    <property type="entry name" value="Cyclophilin_A-like"/>
</dbReference>
<dbReference type="SUPFAM" id="SSF50891">
    <property type="entry name" value="Cyclophilin-like"/>
    <property type="match status" value="1"/>
</dbReference>
<feature type="signal peptide" evidence="3">
    <location>
        <begin position="1"/>
        <end position="22"/>
    </location>
</feature>
<dbReference type="PRINTS" id="PR00153">
    <property type="entry name" value="CSAPPISMRASE"/>
</dbReference>
<dbReference type="Gene3D" id="2.40.100.10">
    <property type="entry name" value="Cyclophilin-like"/>
    <property type="match status" value="2"/>
</dbReference>
<protein>
    <recommendedName>
        <fullName evidence="3">Peptidyl-prolyl cis-trans isomerase</fullName>
        <shortName evidence="3">PPIase</shortName>
        <ecNumber evidence="3">5.2.1.8</ecNumber>
    </recommendedName>
</protein>
<dbReference type="InterPro" id="IPR002130">
    <property type="entry name" value="Cyclophilin-type_PPIase_dom"/>
</dbReference>
<comment type="similarity">
    <text evidence="3">Belongs to the cyclophilin-type PPIase family.</text>
</comment>
<keyword evidence="2 3" id="KW-0413">Isomerase</keyword>
<dbReference type="InterPro" id="IPR029000">
    <property type="entry name" value="Cyclophilin-like_dom_sf"/>
</dbReference>
<accession>A0ABY6MF05</accession>
<gene>
    <name evidence="6" type="ORF">OM944_17125</name>
</gene>
<keyword evidence="4" id="KW-0175">Coiled coil</keyword>
<keyword evidence="1 3" id="KW-0697">Rotamase</keyword>
<dbReference type="PANTHER" id="PTHR45625:SF4">
    <property type="entry name" value="PEPTIDYLPROLYL ISOMERASE DOMAIN AND WD REPEAT-CONTAINING PROTEIN 1"/>
    <property type="match status" value="1"/>
</dbReference>
<keyword evidence="7" id="KW-1185">Reference proteome</keyword>
<proteinExistence type="inferred from homology"/>
<comment type="catalytic activity">
    <reaction evidence="3">
        <text>[protein]-peptidylproline (omega=180) = [protein]-peptidylproline (omega=0)</text>
        <dbReference type="Rhea" id="RHEA:16237"/>
        <dbReference type="Rhea" id="RHEA-COMP:10747"/>
        <dbReference type="Rhea" id="RHEA-COMP:10748"/>
        <dbReference type="ChEBI" id="CHEBI:83833"/>
        <dbReference type="ChEBI" id="CHEBI:83834"/>
        <dbReference type="EC" id="5.2.1.8"/>
    </reaction>
</comment>
<organism evidence="6 7">
    <name type="scientific">Algoriphagus halophytocola</name>
    <dbReference type="NCBI Taxonomy" id="2991499"/>
    <lineage>
        <taxon>Bacteria</taxon>
        <taxon>Pseudomonadati</taxon>
        <taxon>Bacteroidota</taxon>
        <taxon>Cytophagia</taxon>
        <taxon>Cytophagales</taxon>
        <taxon>Cyclobacteriaceae</taxon>
        <taxon>Algoriphagus</taxon>
    </lineage>
</organism>
<feature type="coiled-coil region" evidence="4">
    <location>
        <begin position="193"/>
        <end position="220"/>
    </location>
</feature>
<dbReference type="EMBL" id="CP110226">
    <property type="protein sequence ID" value="UZD22367.1"/>
    <property type="molecule type" value="Genomic_DNA"/>
</dbReference>
<evidence type="ECO:0000256" key="2">
    <source>
        <dbReference type="ARBA" id="ARBA00023235"/>
    </source>
</evidence>
<evidence type="ECO:0000313" key="6">
    <source>
        <dbReference type="EMBL" id="UZD22367.1"/>
    </source>
</evidence>
<dbReference type="PROSITE" id="PS51257">
    <property type="entry name" value="PROKAR_LIPOPROTEIN"/>
    <property type="match status" value="1"/>
</dbReference>
<dbReference type="EC" id="5.2.1.8" evidence="3"/>